<dbReference type="AlphaFoldDB" id="A0A831SPL1"/>
<dbReference type="PANTHER" id="PTHR44943">
    <property type="entry name" value="CELLULOSE SYNTHASE OPERON PROTEIN C"/>
    <property type="match status" value="1"/>
</dbReference>
<accession>A0A831SPL1</accession>
<dbReference type="Gene3D" id="1.25.40.10">
    <property type="entry name" value="Tetratricopeptide repeat domain"/>
    <property type="match status" value="2"/>
</dbReference>
<dbReference type="EMBL" id="DSBW01000067">
    <property type="protein sequence ID" value="HED30631.1"/>
    <property type="molecule type" value="Genomic_DNA"/>
</dbReference>
<protein>
    <submittedName>
        <fullName evidence="5">Tetratricopeptide repeat protein</fullName>
    </submittedName>
</protein>
<dbReference type="InterPro" id="IPR011990">
    <property type="entry name" value="TPR-like_helical_dom_sf"/>
</dbReference>
<comment type="caution">
    <text evidence="5">The sequence shown here is derived from an EMBL/GenBank/DDBJ whole genome shotgun (WGS) entry which is preliminary data.</text>
</comment>
<gene>
    <name evidence="5" type="ORF">ENN50_02845</name>
</gene>
<dbReference type="Pfam" id="PF13414">
    <property type="entry name" value="TPR_11"/>
    <property type="match status" value="1"/>
</dbReference>
<evidence type="ECO:0000256" key="4">
    <source>
        <dbReference type="SAM" id="SignalP"/>
    </source>
</evidence>
<proteinExistence type="predicted"/>
<dbReference type="SMART" id="SM00028">
    <property type="entry name" value="TPR"/>
    <property type="match status" value="4"/>
</dbReference>
<dbReference type="PROSITE" id="PS50005">
    <property type="entry name" value="TPR"/>
    <property type="match status" value="3"/>
</dbReference>
<evidence type="ECO:0000256" key="3">
    <source>
        <dbReference type="PROSITE-ProRule" id="PRU00339"/>
    </source>
</evidence>
<feature type="repeat" description="TPR" evidence="3">
    <location>
        <begin position="86"/>
        <end position="119"/>
    </location>
</feature>
<reference evidence="5" key="1">
    <citation type="journal article" date="2020" name="mSystems">
        <title>Genome- and Community-Level Interaction Insights into Carbon Utilization and Element Cycling Functions of Hydrothermarchaeota in Hydrothermal Sediment.</title>
        <authorList>
            <person name="Zhou Z."/>
            <person name="Liu Y."/>
            <person name="Xu W."/>
            <person name="Pan J."/>
            <person name="Luo Z.H."/>
            <person name="Li M."/>
        </authorList>
    </citation>
    <scope>NUCLEOTIDE SEQUENCE [LARGE SCALE GENOMIC DNA]</scope>
    <source>
        <strain evidence="5">SpSt-1181</strain>
    </source>
</reference>
<sequence length="202" mass="23091">MVINLRHMLHPTNSLLLAAMALSLSLLAGCDSASNRINELQQQVWQEPDNPEAYIRLANAQAHQQRYDEAVGSYEKALQLDPDSGERVYPALGAVAFNRKEFTEALEFSRKSLEFSPRDSLRLYDIGNVYLQLEQYDSAIVAYQKAIQNSLAFEEANYNLAIAYIRNGQREKAVDIYSWLQEKNNYLAVSLERHLYPEGTRE</sequence>
<evidence type="ECO:0000313" key="5">
    <source>
        <dbReference type="EMBL" id="HED30631.1"/>
    </source>
</evidence>
<dbReference type="PROSITE" id="PS51257">
    <property type="entry name" value="PROKAR_LIPOPROTEIN"/>
    <property type="match status" value="1"/>
</dbReference>
<keyword evidence="1" id="KW-0677">Repeat</keyword>
<evidence type="ECO:0000256" key="2">
    <source>
        <dbReference type="ARBA" id="ARBA00022803"/>
    </source>
</evidence>
<feature type="signal peptide" evidence="4">
    <location>
        <begin position="1"/>
        <end position="28"/>
    </location>
</feature>
<name>A0A831SPL1_PROAE</name>
<feature type="chain" id="PRO_5032996793" evidence="4">
    <location>
        <begin position="29"/>
        <end position="202"/>
    </location>
</feature>
<dbReference type="SUPFAM" id="SSF48452">
    <property type="entry name" value="TPR-like"/>
    <property type="match status" value="1"/>
</dbReference>
<keyword evidence="4" id="KW-0732">Signal</keyword>
<dbReference type="PROSITE" id="PS50293">
    <property type="entry name" value="TPR_REGION"/>
    <property type="match status" value="1"/>
</dbReference>
<dbReference type="InterPro" id="IPR019734">
    <property type="entry name" value="TPR_rpt"/>
</dbReference>
<dbReference type="Pfam" id="PF00515">
    <property type="entry name" value="TPR_1"/>
    <property type="match status" value="1"/>
</dbReference>
<feature type="repeat" description="TPR" evidence="3">
    <location>
        <begin position="51"/>
        <end position="84"/>
    </location>
</feature>
<dbReference type="InterPro" id="IPR051685">
    <property type="entry name" value="Ycf3/AcsC/BcsC/TPR_MFPF"/>
</dbReference>
<dbReference type="PANTHER" id="PTHR44943:SF8">
    <property type="entry name" value="TPR REPEAT-CONTAINING PROTEIN MJ0263"/>
    <property type="match status" value="1"/>
</dbReference>
<feature type="repeat" description="TPR" evidence="3">
    <location>
        <begin position="120"/>
        <end position="153"/>
    </location>
</feature>
<organism evidence="5">
    <name type="scientific">Prosthecochloris aestuarii</name>
    <dbReference type="NCBI Taxonomy" id="1102"/>
    <lineage>
        <taxon>Bacteria</taxon>
        <taxon>Pseudomonadati</taxon>
        <taxon>Chlorobiota</taxon>
        <taxon>Chlorobiia</taxon>
        <taxon>Chlorobiales</taxon>
        <taxon>Chlorobiaceae</taxon>
        <taxon>Prosthecochloris</taxon>
    </lineage>
</organism>
<dbReference type="Proteomes" id="UP000886335">
    <property type="component" value="Unassembled WGS sequence"/>
</dbReference>
<keyword evidence="2 3" id="KW-0802">TPR repeat</keyword>
<evidence type="ECO:0000256" key="1">
    <source>
        <dbReference type="ARBA" id="ARBA00022737"/>
    </source>
</evidence>